<evidence type="ECO:0000256" key="1">
    <source>
        <dbReference type="SAM" id="MobiDB-lite"/>
    </source>
</evidence>
<feature type="compositionally biased region" description="Polar residues" evidence="1">
    <location>
        <begin position="115"/>
        <end position="124"/>
    </location>
</feature>
<feature type="region of interest" description="Disordered" evidence="1">
    <location>
        <begin position="329"/>
        <end position="351"/>
    </location>
</feature>
<dbReference type="AlphaFoldDB" id="A0A0N1IMJ1"/>
<name>A0A0N1IMJ1_LEPSE</name>
<dbReference type="EMBL" id="LJSK01000005">
    <property type="protein sequence ID" value="KPI90468.1"/>
    <property type="molecule type" value="Genomic_DNA"/>
</dbReference>
<dbReference type="Proteomes" id="UP000038009">
    <property type="component" value="Unassembled WGS sequence"/>
</dbReference>
<accession>A0A0N1IMJ1</accession>
<dbReference type="OrthoDB" id="252972at2759"/>
<feature type="region of interest" description="Disordered" evidence="1">
    <location>
        <begin position="1"/>
        <end position="103"/>
    </location>
</feature>
<reference evidence="2 3" key="1">
    <citation type="journal article" date="2015" name="PLoS Pathog.">
        <title>Leptomonas seymouri: Adaptations to the Dixenous Life Cycle Analyzed by Genome Sequencing, Transcriptome Profiling and Co-infection with Leishmania donovani.</title>
        <authorList>
            <person name="Kraeva N."/>
            <person name="Butenko A."/>
            <person name="Hlavacova J."/>
            <person name="Kostygov A."/>
            <person name="Myskova J."/>
            <person name="Grybchuk D."/>
            <person name="Lestinova T."/>
            <person name="Votypka J."/>
            <person name="Volf P."/>
            <person name="Opperdoes F."/>
            <person name="Flegontov P."/>
            <person name="Lukes J."/>
            <person name="Yurchenko V."/>
        </authorList>
    </citation>
    <scope>NUCLEOTIDE SEQUENCE [LARGE SCALE GENOMIC DNA]</scope>
    <source>
        <strain evidence="2 3">ATCC 30220</strain>
    </source>
</reference>
<keyword evidence="3" id="KW-1185">Reference proteome</keyword>
<protein>
    <submittedName>
        <fullName evidence="2">Uncharacterized protein</fullName>
    </submittedName>
</protein>
<feature type="region of interest" description="Disordered" evidence="1">
    <location>
        <begin position="115"/>
        <end position="144"/>
    </location>
</feature>
<organism evidence="2 3">
    <name type="scientific">Leptomonas seymouri</name>
    <dbReference type="NCBI Taxonomy" id="5684"/>
    <lineage>
        <taxon>Eukaryota</taxon>
        <taxon>Discoba</taxon>
        <taxon>Euglenozoa</taxon>
        <taxon>Kinetoplastea</taxon>
        <taxon>Metakinetoplastina</taxon>
        <taxon>Trypanosomatida</taxon>
        <taxon>Trypanosomatidae</taxon>
        <taxon>Leishmaniinae</taxon>
        <taxon>Leptomonas</taxon>
    </lineage>
</organism>
<feature type="compositionally biased region" description="Polar residues" evidence="1">
    <location>
        <begin position="135"/>
        <end position="144"/>
    </location>
</feature>
<evidence type="ECO:0000313" key="3">
    <source>
        <dbReference type="Proteomes" id="UP000038009"/>
    </source>
</evidence>
<dbReference type="OMA" id="RFLMMSH"/>
<proteinExistence type="predicted"/>
<feature type="compositionally biased region" description="Low complexity" evidence="1">
    <location>
        <begin position="9"/>
        <end position="19"/>
    </location>
</feature>
<dbReference type="VEuPathDB" id="TriTrypDB:Lsey_0005_0310"/>
<evidence type="ECO:0000313" key="2">
    <source>
        <dbReference type="EMBL" id="KPI90468.1"/>
    </source>
</evidence>
<sequence length="475" mass="50530">MKPSRECPATKPADKPTAPSVRKGAASAEAPAPPVDDATRLCSNRPVKASGRSGRLETPSNSSACSTEGVAAATPSVSALSSRPAAPTKPPSRKAYSTPPGEATNILNFGSSTSSMATEKTAQRSFPPALPVYRGTTSRENTLGCNDESEADIREFSRSYLTRLSLEDAVVAVERLRFLMMSHTAAVAASRGENSGTAEVLPPQQTHVDPFKLSKRPLEEIAEELCSQLRSLTSAYVAASAADRCLLGVPDVRRPAQFFITRPTAQEQSTDVTPVASGAEAVPDAGDVDALLGTFGPMVSTQHMTTTVRSNADGNNLLDPRNSLEAEDNWGNIDLNKPNPGPRIAYPRRDYGEGGPDFGSTVYKYPNGMIVSYPVSTFGELVSTESGQGTTFRSRGTTILGSEVRATVSDGTQTDDTLGPTKKEKELQAYVKALEGRLTEKQRLEAIKESRGAKKRGISETLFRLARSADSANAE</sequence>
<comment type="caution">
    <text evidence="2">The sequence shown here is derived from an EMBL/GenBank/DDBJ whole genome shotgun (WGS) entry which is preliminary data.</text>
</comment>
<gene>
    <name evidence="2" type="ORF">ABL78_0398</name>
</gene>